<proteinExistence type="predicted"/>
<reference evidence="1" key="1">
    <citation type="journal article" date="2020" name="Stud. Mycol.">
        <title>101 Dothideomycetes genomes: a test case for predicting lifestyles and emergence of pathogens.</title>
        <authorList>
            <person name="Haridas S."/>
            <person name="Albert R."/>
            <person name="Binder M."/>
            <person name="Bloem J."/>
            <person name="Labutti K."/>
            <person name="Salamov A."/>
            <person name="Andreopoulos B."/>
            <person name="Baker S."/>
            <person name="Barry K."/>
            <person name="Bills G."/>
            <person name="Bluhm B."/>
            <person name="Cannon C."/>
            <person name="Castanera R."/>
            <person name="Culley D."/>
            <person name="Daum C."/>
            <person name="Ezra D."/>
            <person name="Gonzalez J."/>
            <person name="Henrissat B."/>
            <person name="Kuo A."/>
            <person name="Liang C."/>
            <person name="Lipzen A."/>
            <person name="Lutzoni F."/>
            <person name="Magnuson J."/>
            <person name="Mondo S."/>
            <person name="Nolan M."/>
            <person name="Ohm R."/>
            <person name="Pangilinan J."/>
            <person name="Park H.-J."/>
            <person name="Ramirez L."/>
            <person name="Alfaro M."/>
            <person name="Sun H."/>
            <person name="Tritt A."/>
            <person name="Yoshinaga Y."/>
            <person name="Zwiers L.-H."/>
            <person name="Turgeon B."/>
            <person name="Goodwin S."/>
            <person name="Spatafora J."/>
            <person name="Crous P."/>
            <person name="Grigoriev I."/>
        </authorList>
    </citation>
    <scope>NUCLEOTIDE SEQUENCE</scope>
    <source>
        <strain evidence="1">HMLAC05119</strain>
    </source>
</reference>
<gene>
    <name evidence="1" type="ORF">BDU57DRAFT_331925</name>
</gene>
<dbReference type="AlphaFoldDB" id="A0A6A5QFE3"/>
<dbReference type="EMBL" id="ML979138">
    <property type="protein sequence ID" value="KAF1914052.1"/>
    <property type="molecule type" value="Genomic_DNA"/>
</dbReference>
<protein>
    <submittedName>
        <fullName evidence="1">Uncharacterized protein</fullName>
    </submittedName>
</protein>
<sequence length="143" mass="16403">MLVRYCSFHRRYSCCPRTAKQAVTDPRIASTGNHGDGKKVLRFCSLQVRDDVVVTESTSRWLLFLEASVVTSLFVRLPEELREGPPDSLAHRPPLPPQTTLLQPQPYMAMYHYHFYPDQGELCTQHGAKTSVPRRDFPLSRFP</sequence>
<evidence type="ECO:0000313" key="2">
    <source>
        <dbReference type="Proteomes" id="UP000800096"/>
    </source>
</evidence>
<keyword evidence="2" id="KW-1185">Reference proteome</keyword>
<dbReference type="Proteomes" id="UP000800096">
    <property type="component" value="Unassembled WGS sequence"/>
</dbReference>
<name>A0A6A5QFE3_AMPQU</name>
<organism evidence="1 2">
    <name type="scientific">Ampelomyces quisqualis</name>
    <name type="common">Powdery mildew agent</name>
    <dbReference type="NCBI Taxonomy" id="50730"/>
    <lineage>
        <taxon>Eukaryota</taxon>
        <taxon>Fungi</taxon>
        <taxon>Dikarya</taxon>
        <taxon>Ascomycota</taxon>
        <taxon>Pezizomycotina</taxon>
        <taxon>Dothideomycetes</taxon>
        <taxon>Pleosporomycetidae</taxon>
        <taxon>Pleosporales</taxon>
        <taxon>Pleosporineae</taxon>
        <taxon>Phaeosphaeriaceae</taxon>
        <taxon>Ampelomyces</taxon>
    </lineage>
</organism>
<evidence type="ECO:0000313" key="1">
    <source>
        <dbReference type="EMBL" id="KAF1914052.1"/>
    </source>
</evidence>
<accession>A0A6A5QFE3</accession>